<organism evidence="2 3">
    <name type="scientific">Allomesorhizobium camelthorni</name>
    <dbReference type="NCBI Taxonomy" id="475069"/>
    <lineage>
        <taxon>Bacteria</taxon>
        <taxon>Pseudomonadati</taxon>
        <taxon>Pseudomonadota</taxon>
        <taxon>Alphaproteobacteria</taxon>
        <taxon>Hyphomicrobiales</taxon>
        <taxon>Phyllobacteriaceae</taxon>
        <taxon>Allomesorhizobium</taxon>
    </lineage>
</organism>
<keyword evidence="1" id="KW-0472">Membrane</keyword>
<feature type="transmembrane region" description="Helical" evidence="1">
    <location>
        <begin position="41"/>
        <end position="62"/>
    </location>
</feature>
<sequence length="68" mass="7191">MAVEMIRESRGKRPAFSFFGEGWMMAGEPTNMKPGGLPEKIGAAFGLVVIVAVFSGLAWMAARAAGVM</sequence>
<dbReference type="AlphaFoldDB" id="A0A6G4WPZ7"/>
<protein>
    <submittedName>
        <fullName evidence="2">Uncharacterized protein</fullName>
    </submittedName>
</protein>
<reference evidence="2 3" key="1">
    <citation type="submission" date="2020-02" db="EMBL/GenBank/DDBJ databases">
        <title>Genome sequence of strain CCNWXJ40-4.</title>
        <authorList>
            <person name="Gao J."/>
            <person name="Sun J."/>
        </authorList>
    </citation>
    <scope>NUCLEOTIDE SEQUENCE [LARGE SCALE GENOMIC DNA]</scope>
    <source>
        <strain evidence="2 3">CCNWXJ 40-4</strain>
    </source>
</reference>
<evidence type="ECO:0000313" key="2">
    <source>
        <dbReference type="EMBL" id="NGO56127.1"/>
    </source>
</evidence>
<dbReference type="EMBL" id="JAAKZF010000199">
    <property type="protein sequence ID" value="NGO56127.1"/>
    <property type="molecule type" value="Genomic_DNA"/>
</dbReference>
<proteinExistence type="predicted"/>
<comment type="caution">
    <text evidence="2">The sequence shown here is derived from an EMBL/GenBank/DDBJ whole genome shotgun (WGS) entry which is preliminary data.</text>
</comment>
<keyword evidence="1" id="KW-0812">Transmembrane</keyword>
<keyword evidence="1" id="KW-1133">Transmembrane helix</keyword>
<accession>A0A6G4WPZ7</accession>
<dbReference type="Proteomes" id="UP001642900">
    <property type="component" value="Unassembled WGS sequence"/>
</dbReference>
<keyword evidence="3" id="KW-1185">Reference proteome</keyword>
<evidence type="ECO:0000313" key="3">
    <source>
        <dbReference type="Proteomes" id="UP001642900"/>
    </source>
</evidence>
<dbReference type="RefSeq" id="WP_165034452.1">
    <property type="nucleotide sequence ID" value="NZ_JAAKZF010000199.1"/>
</dbReference>
<gene>
    <name evidence="2" type="ORF">G6N73_35090</name>
</gene>
<evidence type="ECO:0000256" key="1">
    <source>
        <dbReference type="SAM" id="Phobius"/>
    </source>
</evidence>
<name>A0A6G4WPZ7_9HYPH</name>